<comment type="caution">
    <text evidence="2">The sequence shown here is derived from an EMBL/GenBank/DDBJ whole genome shotgun (WGS) entry which is preliminary data.</text>
</comment>
<protein>
    <recommendedName>
        <fullName evidence="4">Transmembrane protein</fullName>
    </recommendedName>
</protein>
<keyword evidence="1" id="KW-1133">Transmembrane helix</keyword>
<dbReference type="Proteomes" id="UP001166286">
    <property type="component" value="Unassembled WGS sequence"/>
</dbReference>
<name>A0AA39V5Z2_9LECA</name>
<evidence type="ECO:0000313" key="3">
    <source>
        <dbReference type="Proteomes" id="UP001166286"/>
    </source>
</evidence>
<proteinExistence type="predicted"/>
<dbReference type="AlphaFoldDB" id="A0AA39V5Z2"/>
<feature type="transmembrane region" description="Helical" evidence="1">
    <location>
        <begin position="47"/>
        <end position="69"/>
    </location>
</feature>
<keyword evidence="1" id="KW-0472">Membrane</keyword>
<accession>A0AA39V5Z2</accession>
<evidence type="ECO:0008006" key="4">
    <source>
        <dbReference type="Google" id="ProtNLM"/>
    </source>
</evidence>
<reference evidence="2" key="1">
    <citation type="submission" date="2023-03" db="EMBL/GenBank/DDBJ databases">
        <title>Complete genome of Cladonia borealis.</title>
        <authorList>
            <person name="Park H."/>
        </authorList>
    </citation>
    <scope>NUCLEOTIDE SEQUENCE</scope>
    <source>
        <strain evidence="2">ANT050790</strain>
    </source>
</reference>
<keyword evidence="1" id="KW-0812">Transmembrane</keyword>
<feature type="transmembrane region" description="Helical" evidence="1">
    <location>
        <begin position="20"/>
        <end position="40"/>
    </location>
</feature>
<keyword evidence="3" id="KW-1185">Reference proteome</keyword>
<evidence type="ECO:0000256" key="1">
    <source>
        <dbReference type="SAM" id="Phobius"/>
    </source>
</evidence>
<feature type="transmembrane region" description="Helical" evidence="1">
    <location>
        <begin position="110"/>
        <end position="138"/>
    </location>
</feature>
<gene>
    <name evidence="2" type="ORF">JMJ35_000697</name>
</gene>
<evidence type="ECO:0000313" key="2">
    <source>
        <dbReference type="EMBL" id="KAK0517542.1"/>
    </source>
</evidence>
<organism evidence="2 3">
    <name type="scientific">Cladonia borealis</name>
    <dbReference type="NCBI Taxonomy" id="184061"/>
    <lineage>
        <taxon>Eukaryota</taxon>
        <taxon>Fungi</taxon>
        <taxon>Dikarya</taxon>
        <taxon>Ascomycota</taxon>
        <taxon>Pezizomycotina</taxon>
        <taxon>Lecanoromycetes</taxon>
        <taxon>OSLEUM clade</taxon>
        <taxon>Lecanoromycetidae</taxon>
        <taxon>Lecanorales</taxon>
        <taxon>Lecanorineae</taxon>
        <taxon>Cladoniaceae</taxon>
        <taxon>Cladonia</taxon>
    </lineage>
</organism>
<dbReference type="EMBL" id="JAFEKC020000001">
    <property type="protein sequence ID" value="KAK0517542.1"/>
    <property type="molecule type" value="Genomic_DNA"/>
</dbReference>
<feature type="transmembrane region" description="Helical" evidence="1">
    <location>
        <begin position="75"/>
        <end position="98"/>
    </location>
</feature>
<sequence length="249" mass="28181">MGKKPAAKSPWLKKVLIPFWIIQFIFTTMLLGATCYLVTYGMPPTQLVVLIICIISLLLDITEIILFAIHNLRPVAYLIFQCVKTALWFIVLMIAIVITTDQQRIGIERYSLGLLVLLNGLLEAVVLVLVHVGTLIYASIIYHRYRLTKANERRNSINHDARQSRFNHSQFDTNEYQTLDSPSDQQSNDIVRSPVERDGMDFHRAERMPALMWTQGLRGEGEVHELATTRSVRSLERVGGDDVEAGSAG</sequence>